<evidence type="ECO:0000313" key="3">
    <source>
        <dbReference type="EMBL" id="RPA86410.1"/>
    </source>
</evidence>
<dbReference type="Pfam" id="PF11470">
    <property type="entry name" value="TUG-UBL1"/>
    <property type="match status" value="1"/>
</dbReference>
<dbReference type="GO" id="GO:0005634">
    <property type="term" value="C:nucleus"/>
    <property type="evidence" value="ECO:0007669"/>
    <property type="project" value="TreeGrafter"/>
</dbReference>
<feature type="compositionally biased region" description="Acidic residues" evidence="1">
    <location>
        <begin position="244"/>
        <end position="256"/>
    </location>
</feature>
<sequence>MATFVLVEDDRPGIQYKINVTPSTQLTDVLKAACEKLKVPFDGRGLKRNGKPLDLSLSFRLAGIPQGSKLLVYRLPSSANSAPILVGVQVPGEKRIPLKFPTSTSLWSILKAAEAELGKPGSITERAEPQLTSGKNDGTGRLFYIRPVVRLVTREIKDLEELKLSLKQLGVAKGPVLLNVSFETTAIALEEALEQIHSVLPEENVKVATPVETTSTTTPSEGKTKEGTLIDFGTEEATKKEDDVPMEEAPAESEDSGAVEFGGITIFRPPTNVTPQAASTEYNEEDYKVGIDEVKVHQANLEKARVGQRLPSDKEIETKRQEQIEKSKRRKQVRVRFPEDWKVEKNFEGTETAVDLYEAVKSVLRHPEQDFSLFLPPPFPQRIPRNKFSLATNLGASRAILLTFQWGDAVPEEVKKAPALSDAAIKRAVDLVVPQEVKAEPEPEVKKVDEGKKKPANGGGKKDGPRSLPSWMVLGRK</sequence>
<dbReference type="SUPFAM" id="SSF54236">
    <property type="entry name" value="Ubiquitin-like"/>
    <property type="match status" value="2"/>
</dbReference>
<dbReference type="OrthoDB" id="440781at2759"/>
<gene>
    <name evidence="3" type="ORF">BJ508DRAFT_411126</name>
</gene>
<dbReference type="STRING" id="1160509.A0A3N4IQB9"/>
<dbReference type="AlphaFoldDB" id="A0A3N4IQB9"/>
<feature type="region of interest" description="Disordered" evidence="1">
    <location>
        <begin position="439"/>
        <end position="477"/>
    </location>
</feature>
<dbReference type="GO" id="GO:0005737">
    <property type="term" value="C:cytoplasm"/>
    <property type="evidence" value="ECO:0007669"/>
    <property type="project" value="TreeGrafter"/>
</dbReference>
<protein>
    <recommendedName>
        <fullName evidence="2">TUG ubiquitin-like domain-containing protein</fullName>
    </recommendedName>
</protein>
<dbReference type="PANTHER" id="PTHR46467:SF1">
    <property type="entry name" value="TETHER CONTAINING UBX DOMAIN FOR GLUT4"/>
    <property type="match status" value="1"/>
</dbReference>
<dbReference type="Proteomes" id="UP000275078">
    <property type="component" value="Unassembled WGS sequence"/>
</dbReference>
<proteinExistence type="predicted"/>
<accession>A0A3N4IQB9</accession>
<evidence type="ECO:0000313" key="4">
    <source>
        <dbReference type="Proteomes" id="UP000275078"/>
    </source>
</evidence>
<dbReference type="EMBL" id="ML119649">
    <property type="protein sequence ID" value="RPA86410.1"/>
    <property type="molecule type" value="Genomic_DNA"/>
</dbReference>
<feature type="domain" description="TUG ubiquitin-like" evidence="2">
    <location>
        <begin position="14"/>
        <end position="70"/>
    </location>
</feature>
<dbReference type="Gene3D" id="3.10.20.90">
    <property type="entry name" value="Phosphatidylinositol 3-kinase Catalytic Subunit, Chain A, domain 1"/>
    <property type="match status" value="1"/>
</dbReference>
<dbReference type="InterPro" id="IPR029071">
    <property type="entry name" value="Ubiquitin-like_domsf"/>
</dbReference>
<dbReference type="InterPro" id="IPR021569">
    <property type="entry name" value="TUG-UBL1"/>
</dbReference>
<dbReference type="PANTHER" id="PTHR46467">
    <property type="entry name" value="TETHER CONTAINING UBX DOMAIN FOR GLUT4"/>
    <property type="match status" value="1"/>
</dbReference>
<feature type="compositionally biased region" description="Basic and acidic residues" evidence="1">
    <location>
        <begin position="439"/>
        <end position="453"/>
    </location>
</feature>
<feature type="region of interest" description="Disordered" evidence="1">
    <location>
        <begin position="236"/>
        <end position="256"/>
    </location>
</feature>
<reference evidence="3 4" key="1">
    <citation type="journal article" date="2018" name="Nat. Ecol. Evol.">
        <title>Pezizomycetes genomes reveal the molecular basis of ectomycorrhizal truffle lifestyle.</title>
        <authorList>
            <person name="Murat C."/>
            <person name="Payen T."/>
            <person name="Noel B."/>
            <person name="Kuo A."/>
            <person name="Morin E."/>
            <person name="Chen J."/>
            <person name="Kohler A."/>
            <person name="Krizsan K."/>
            <person name="Balestrini R."/>
            <person name="Da Silva C."/>
            <person name="Montanini B."/>
            <person name="Hainaut M."/>
            <person name="Levati E."/>
            <person name="Barry K.W."/>
            <person name="Belfiori B."/>
            <person name="Cichocki N."/>
            <person name="Clum A."/>
            <person name="Dockter R.B."/>
            <person name="Fauchery L."/>
            <person name="Guy J."/>
            <person name="Iotti M."/>
            <person name="Le Tacon F."/>
            <person name="Lindquist E.A."/>
            <person name="Lipzen A."/>
            <person name="Malagnac F."/>
            <person name="Mello A."/>
            <person name="Molinier V."/>
            <person name="Miyauchi S."/>
            <person name="Poulain J."/>
            <person name="Riccioni C."/>
            <person name="Rubini A."/>
            <person name="Sitrit Y."/>
            <person name="Splivallo R."/>
            <person name="Traeger S."/>
            <person name="Wang M."/>
            <person name="Zifcakova L."/>
            <person name="Wipf D."/>
            <person name="Zambonelli A."/>
            <person name="Paolocci F."/>
            <person name="Nowrousian M."/>
            <person name="Ottonello S."/>
            <person name="Baldrian P."/>
            <person name="Spatafora J.W."/>
            <person name="Henrissat B."/>
            <person name="Nagy L.G."/>
            <person name="Aury J.M."/>
            <person name="Wincker P."/>
            <person name="Grigoriev I.V."/>
            <person name="Bonfante P."/>
            <person name="Martin F.M."/>
        </authorList>
    </citation>
    <scope>NUCLEOTIDE SEQUENCE [LARGE SCALE GENOMIC DNA]</scope>
    <source>
        <strain evidence="3 4">RN42</strain>
    </source>
</reference>
<evidence type="ECO:0000259" key="2">
    <source>
        <dbReference type="Pfam" id="PF11470"/>
    </source>
</evidence>
<keyword evidence="4" id="KW-1185">Reference proteome</keyword>
<name>A0A3N4IQB9_ASCIM</name>
<dbReference type="GO" id="GO:0012506">
    <property type="term" value="C:vesicle membrane"/>
    <property type="evidence" value="ECO:0007669"/>
    <property type="project" value="TreeGrafter"/>
</dbReference>
<organism evidence="3 4">
    <name type="scientific">Ascobolus immersus RN42</name>
    <dbReference type="NCBI Taxonomy" id="1160509"/>
    <lineage>
        <taxon>Eukaryota</taxon>
        <taxon>Fungi</taxon>
        <taxon>Dikarya</taxon>
        <taxon>Ascomycota</taxon>
        <taxon>Pezizomycotina</taxon>
        <taxon>Pezizomycetes</taxon>
        <taxon>Pezizales</taxon>
        <taxon>Ascobolaceae</taxon>
        <taxon>Ascobolus</taxon>
    </lineage>
</organism>
<evidence type="ECO:0000256" key="1">
    <source>
        <dbReference type="SAM" id="MobiDB-lite"/>
    </source>
</evidence>
<dbReference type="GO" id="GO:0006886">
    <property type="term" value="P:intracellular protein transport"/>
    <property type="evidence" value="ECO:0007669"/>
    <property type="project" value="TreeGrafter"/>
</dbReference>